<dbReference type="InterPro" id="IPR036291">
    <property type="entry name" value="NAD(P)-bd_dom_sf"/>
</dbReference>
<dbReference type="Proteomes" id="UP000184388">
    <property type="component" value="Unassembled WGS sequence"/>
</dbReference>
<keyword evidence="2" id="KW-0560">Oxidoreductase</keyword>
<dbReference type="PRINTS" id="PR01397">
    <property type="entry name" value="DHBDHDRGNASE"/>
</dbReference>
<evidence type="ECO:0000256" key="1">
    <source>
        <dbReference type="ARBA" id="ARBA00006484"/>
    </source>
</evidence>
<evidence type="ECO:0000313" key="4">
    <source>
        <dbReference type="Proteomes" id="UP000184388"/>
    </source>
</evidence>
<gene>
    <name evidence="3" type="ORF">SAMN05216268_10439</name>
</gene>
<reference evidence="4" key="1">
    <citation type="submission" date="2016-11" db="EMBL/GenBank/DDBJ databases">
        <authorList>
            <person name="Jaros S."/>
            <person name="Januszkiewicz K."/>
            <person name="Wedrychowicz H."/>
        </authorList>
    </citation>
    <scope>NUCLEOTIDE SEQUENCE [LARGE SCALE GENOMIC DNA]</scope>
    <source>
        <strain evidence="4">CGMCC 4.3555</strain>
    </source>
</reference>
<dbReference type="InterPro" id="IPR003560">
    <property type="entry name" value="DHB_DH"/>
</dbReference>
<protein>
    <submittedName>
        <fullName evidence="3">2,3-dihydro-2,3-dihydroxybenzoate dehydrogenase</fullName>
    </submittedName>
</protein>
<dbReference type="InterPro" id="IPR002347">
    <property type="entry name" value="SDR_fam"/>
</dbReference>
<dbReference type="Gene3D" id="3.40.50.720">
    <property type="entry name" value="NAD(P)-binding Rossmann-like Domain"/>
    <property type="match status" value="1"/>
</dbReference>
<dbReference type="SUPFAM" id="SSF51735">
    <property type="entry name" value="NAD(P)-binding Rossmann-fold domains"/>
    <property type="match status" value="1"/>
</dbReference>
<dbReference type="FunFam" id="3.40.50.720:FF:000084">
    <property type="entry name" value="Short-chain dehydrogenase reductase"/>
    <property type="match status" value="1"/>
</dbReference>
<dbReference type="PRINTS" id="PR00080">
    <property type="entry name" value="SDRFAMILY"/>
</dbReference>
<dbReference type="PANTHER" id="PTHR42760">
    <property type="entry name" value="SHORT-CHAIN DEHYDROGENASES/REDUCTASES FAMILY MEMBER"/>
    <property type="match status" value="1"/>
</dbReference>
<dbReference type="Pfam" id="PF13561">
    <property type="entry name" value="adh_short_C2"/>
    <property type="match status" value="1"/>
</dbReference>
<evidence type="ECO:0000313" key="3">
    <source>
        <dbReference type="EMBL" id="SHL35843.1"/>
    </source>
</evidence>
<evidence type="ECO:0000256" key="2">
    <source>
        <dbReference type="ARBA" id="ARBA00023002"/>
    </source>
</evidence>
<dbReference type="AlphaFoldDB" id="A0A9X8QQJ0"/>
<dbReference type="GO" id="GO:0016616">
    <property type="term" value="F:oxidoreductase activity, acting on the CH-OH group of donors, NAD or NADP as acceptor"/>
    <property type="evidence" value="ECO:0007669"/>
    <property type="project" value="TreeGrafter"/>
</dbReference>
<dbReference type="PANTHER" id="PTHR42760:SF115">
    <property type="entry name" value="3-OXOACYL-[ACYL-CARRIER-PROTEIN] REDUCTASE FABG"/>
    <property type="match status" value="1"/>
</dbReference>
<sequence length="264" mass="26951">MHLTGLDGIAAVVTGAAGGIGSRVVEHLAAEGAYVASVDTAHTSVGDRKVAGQDGDAAGSRVTRHGADVADAEAAERILDHVEREHGPVGLLVNVAGVLHTGLLTDLTDTAWQELLAANTTGVLTWCRAVVRRMTPYRRGSVITVASNSAGTPRAGMAAYAASKAAAGALTLGLGLEVARLGIRCNVVCPGSTDTPMLQRMAPTPQARDAVLHGDPTAFRIGIPLGRLADPDDIAAAVVFLASDQARHITVHSLYVDGGAALHG</sequence>
<dbReference type="EMBL" id="FRBK01000004">
    <property type="protein sequence ID" value="SHL35843.1"/>
    <property type="molecule type" value="Genomic_DNA"/>
</dbReference>
<accession>A0A9X8QQJ0</accession>
<name>A0A9X8QQJ0_9ACTN</name>
<proteinExistence type="inferred from homology"/>
<dbReference type="GO" id="GO:0019290">
    <property type="term" value="P:siderophore biosynthetic process"/>
    <property type="evidence" value="ECO:0007669"/>
    <property type="project" value="InterPro"/>
</dbReference>
<dbReference type="GO" id="GO:0008667">
    <property type="term" value="F:2,3-dihydro-2,3-dihydroxybenzoate dehydrogenase activity"/>
    <property type="evidence" value="ECO:0007669"/>
    <property type="project" value="InterPro"/>
</dbReference>
<comment type="caution">
    <text evidence="3">The sequence shown here is derived from an EMBL/GenBank/DDBJ whole genome shotgun (WGS) entry which is preliminary data.</text>
</comment>
<dbReference type="RefSeq" id="WP_107489585.1">
    <property type="nucleotide sequence ID" value="NZ_FRBK01000004.1"/>
</dbReference>
<dbReference type="PROSITE" id="PS00061">
    <property type="entry name" value="ADH_SHORT"/>
    <property type="match status" value="1"/>
</dbReference>
<comment type="similarity">
    <text evidence="1">Belongs to the short-chain dehydrogenases/reductases (SDR) family.</text>
</comment>
<dbReference type="InterPro" id="IPR020904">
    <property type="entry name" value="Sc_DH/Rdtase_CS"/>
</dbReference>
<organism evidence="3 4">
    <name type="scientific">Streptomyces yunnanensis</name>
    <dbReference type="NCBI Taxonomy" id="156453"/>
    <lineage>
        <taxon>Bacteria</taxon>
        <taxon>Bacillati</taxon>
        <taxon>Actinomycetota</taxon>
        <taxon>Actinomycetes</taxon>
        <taxon>Kitasatosporales</taxon>
        <taxon>Streptomycetaceae</taxon>
        <taxon>Streptomyces</taxon>
    </lineage>
</organism>